<name>A0ABU9LM89_9BACL</name>
<evidence type="ECO:0000256" key="1">
    <source>
        <dbReference type="ARBA" id="ARBA00004990"/>
    </source>
</evidence>
<keyword evidence="4 8" id="KW-0566">Pantothenate biosynthesis</keyword>
<comment type="subunit">
    <text evidence="8">Homodimer.</text>
</comment>
<organism evidence="9 10">
    <name type="scientific">Kurthia gibsonii</name>
    <dbReference type="NCBI Taxonomy" id="33946"/>
    <lineage>
        <taxon>Bacteria</taxon>
        <taxon>Bacillati</taxon>
        <taxon>Bacillota</taxon>
        <taxon>Bacilli</taxon>
        <taxon>Bacillales</taxon>
        <taxon>Caryophanaceae</taxon>
        <taxon>Kurthia</taxon>
    </lineage>
</organism>
<feature type="binding site" evidence="8">
    <location>
        <begin position="28"/>
        <end position="35"/>
    </location>
    <ligand>
        <name>ATP</name>
        <dbReference type="ChEBI" id="CHEBI:30616"/>
    </ligand>
</feature>
<comment type="miscellaneous">
    <text evidence="8">The reaction proceeds by a bi uni uni bi ping pong mechanism.</text>
</comment>
<dbReference type="NCBIfam" id="TIGR00018">
    <property type="entry name" value="panC"/>
    <property type="match status" value="1"/>
</dbReference>
<dbReference type="InterPro" id="IPR004821">
    <property type="entry name" value="Cyt_trans-like"/>
</dbReference>
<dbReference type="PANTHER" id="PTHR21299:SF1">
    <property type="entry name" value="PANTOATE--BETA-ALANINE LIGASE"/>
    <property type="match status" value="1"/>
</dbReference>
<feature type="binding site" evidence="8">
    <location>
        <position position="59"/>
    </location>
    <ligand>
        <name>(R)-pantoate</name>
        <dbReference type="ChEBI" id="CHEBI:15980"/>
    </ligand>
</feature>
<keyword evidence="8" id="KW-0963">Cytoplasm</keyword>
<dbReference type="InterPro" id="IPR014729">
    <property type="entry name" value="Rossmann-like_a/b/a_fold"/>
</dbReference>
<evidence type="ECO:0000256" key="6">
    <source>
        <dbReference type="ARBA" id="ARBA00022840"/>
    </source>
</evidence>
<dbReference type="Gene3D" id="3.40.50.620">
    <property type="entry name" value="HUPs"/>
    <property type="match status" value="1"/>
</dbReference>
<keyword evidence="10" id="KW-1185">Reference proteome</keyword>
<dbReference type="Gene3D" id="3.30.1300.10">
    <property type="entry name" value="Pantoate-beta-alanine ligase, C-terminal domain"/>
    <property type="match status" value="1"/>
</dbReference>
<dbReference type="EMBL" id="JBCEWA010000009">
    <property type="protein sequence ID" value="MEL5989103.1"/>
    <property type="molecule type" value="Genomic_DNA"/>
</dbReference>
<keyword evidence="6 8" id="KW-0067">ATP-binding</keyword>
<feature type="binding site" evidence="8">
    <location>
        <begin position="145"/>
        <end position="148"/>
    </location>
    <ligand>
        <name>ATP</name>
        <dbReference type="ChEBI" id="CHEBI:30616"/>
    </ligand>
</feature>
<comment type="catalytic activity">
    <reaction evidence="7 8">
        <text>(R)-pantoate + beta-alanine + ATP = (R)-pantothenate + AMP + diphosphate + H(+)</text>
        <dbReference type="Rhea" id="RHEA:10912"/>
        <dbReference type="ChEBI" id="CHEBI:15378"/>
        <dbReference type="ChEBI" id="CHEBI:15980"/>
        <dbReference type="ChEBI" id="CHEBI:29032"/>
        <dbReference type="ChEBI" id="CHEBI:30616"/>
        <dbReference type="ChEBI" id="CHEBI:33019"/>
        <dbReference type="ChEBI" id="CHEBI:57966"/>
        <dbReference type="ChEBI" id="CHEBI:456215"/>
        <dbReference type="EC" id="6.3.2.1"/>
    </reaction>
</comment>
<dbReference type="GO" id="GO:0004592">
    <property type="term" value="F:pantoate-beta-alanine ligase activity"/>
    <property type="evidence" value="ECO:0007669"/>
    <property type="project" value="UniProtKB-EC"/>
</dbReference>
<sequence>MKIIETVAELKEVLQPFAIHSIGLVPTMGALHEGHATLIQQARQENDVVVVSIFVNPTQFGPNEDFDRYPRDLDGDAKKCEDWQVDFIFAPSVEEIYGSHGGITYDAGPASRILCGASRPGHFNGVLQIVSKLFMLVQPTRAYFGQKDAQQLALIETLVRDYYFPLEIVPVPIVREEDGLAKSSRNVFLTPEERQEAIVLSQALTLAKARLKDGEEAAIVLEQARKKIEETSAKVEYLEYLAYPDLQRAPKDDERKILMVAIRFSNVRLIDNELFD</sequence>
<feature type="binding site" evidence="8">
    <location>
        <position position="174"/>
    </location>
    <ligand>
        <name>ATP</name>
        <dbReference type="ChEBI" id="CHEBI:30616"/>
    </ligand>
</feature>
<feature type="active site" description="Proton donor" evidence="8">
    <location>
        <position position="35"/>
    </location>
</feature>
<evidence type="ECO:0000256" key="4">
    <source>
        <dbReference type="ARBA" id="ARBA00022655"/>
    </source>
</evidence>
<comment type="similarity">
    <text evidence="2 8">Belongs to the pantothenate synthetase family.</text>
</comment>
<dbReference type="Pfam" id="PF02569">
    <property type="entry name" value="Pantoate_ligase"/>
    <property type="match status" value="1"/>
</dbReference>
<reference evidence="9 10" key="1">
    <citation type="submission" date="2024-04" db="EMBL/GenBank/DDBJ databases">
        <authorList>
            <person name="Wu Y.S."/>
            <person name="Zhang L."/>
        </authorList>
    </citation>
    <scope>NUCLEOTIDE SEQUENCE [LARGE SCALE GENOMIC DNA]</scope>
    <source>
        <strain evidence="9 10">KG-01</strain>
    </source>
</reference>
<evidence type="ECO:0000256" key="3">
    <source>
        <dbReference type="ARBA" id="ARBA00022598"/>
    </source>
</evidence>
<keyword evidence="3 8" id="KW-0436">Ligase</keyword>
<comment type="function">
    <text evidence="8">Catalyzes the condensation of pantoate with beta-alanine in an ATP-dependent reaction via a pantoyl-adenylate intermediate.</text>
</comment>
<evidence type="ECO:0000313" key="10">
    <source>
        <dbReference type="Proteomes" id="UP001398420"/>
    </source>
</evidence>
<evidence type="ECO:0000256" key="8">
    <source>
        <dbReference type="HAMAP-Rule" id="MF_00158"/>
    </source>
</evidence>
<feature type="binding site" evidence="8">
    <location>
        <begin position="182"/>
        <end position="185"/>
    </location>
    <ligand>
        <name>ATP</name>
        <dbReference type="ChEBI" id="CHEBI:30616"/>
    </ligand>
</feature>
<keyword evidence="5 8" id="KW-0547">Nucleotide-binding</keyword>
<comment type="pathway">
    <text evidence="1 8">Cofactor biosynthesis; (R)-pantothenate biosynthesis; (R)-pantothenate from (R)-pantoate and beta-alanine: step 1/1.</text>
</comment>
<comment type="caution">
    <text evidence="9">The sequence shown here is derived from an EMBL/GenBank/DDBJ whole genome shotgun (WGS) entry which is preliminary data.</text>
</comment>
<proteinExistence type="inferred from homology"/>
<dbReference type="Proteomes" id="UP001398420">
    <property type="component" value="Unassembled WGS sequence"/>
</dbReference>
<evidence type="ECO:0000256" key="5">
    <source>
        <dbReference type="ARBA" id="ARBA00022741"/>
    </source>
</evidence>
<evidence type="ECO:0000256" key="7">
    <source>
        <dbReference type="ARBA" id="ARBA00048258"/>
    </source>
</evidence>
<dbReference type="HAMAP" id="MF_00158">
    <property type="entry name" value="PanC"/>
    <property type="match status" value="1"/>
</dbReference>
<evidence type="ECO:0000313" key="9">
    <source>
        <dbReference type="EMBL" id="MEL5989103.1"/>
    </source>
</evidence>
<protein>
    <recommendedName>
        <fullName evidence="8">Pantothenate synthetase</fullName>
        <shortName evidence="8">PS</shortName>
        <ecNumber evidence="8">6.3.2.1</ecNumber>
    </recommendedName>
    <alternativeName>
        <fullName evidence="8">Pantoate--beta-alanine ligase</fullName>
    </alternativeName>
    <alternativeName>
        <fullName evidence="8">Pantoate-activating enzyme</fullName>
    </alternativeName>
</protein>
<feature type="binding site" evidence="8">
    <location>
        <position position="59"/>
    </location>
    <ligand>
        <name>beta-alanine</name>
        <dbReference type="ChEBI" id="CHEBI:57966"/>
    </ligand>
</feature>
<evidence type="ECO:0000256" key="2">
    <source>
        <dbReference type="ARBA" id="ARBA00009256"/>
    </source>
</evidence>
<dbReference type="InterPro" id="IPR042176">
    <property type="entry name" value="Pantoate_ligase_C"/>
</dbReference>
<dbReference type="SUPFAM" id="SSF52374">
    <property type="entry name" value="Nucleotidylyl transferase"/>
    <property type="match status" value="1"/>
</dbReference>
<accession>A0ABU9LM89</accession>
<dbReference type="RefSeq" id="WP_342303086.1">
    <property type="nucleotide sequence ID" value="NZ_JBCEWA010000009.1"/>
</dbReference>
<dbReference type="PANTHER" id="PTHR21299">
    <property type="entry name" value="CYTIDYLATE KINASE/PANTOATE-BETA-ALANINE LIGASE"/>
    <property type="match status" value="1"/>
</dbReference>
<dbReference type="EC" id="6.3.2.1" evidence="8"/>
<gene>
    <name evidence="8 9" type="primary">panC</name>
    <name evidence="9" type="ORF">AAF454_11875</name>
</gene>
<dbReference type="CDD" id="cd00560">
    <property type="entry name" value="PanC"/>
    <property type="match status" value="1"/>
</dbReference>
<comment type="subcellular location">
    <subcellularLocation>
        <location evidence="8">Cytoplasm</location>
    </subcellularLocation>
</comment>
<feature type="binding site" evidence="8">
    <location>
        <position position="151"/>
    </location>
    <ligand>
        <name>(R)-pantoate</name>
        <dbReference type="ChEBI" id="CHEBI:15980"/>
    </ligand>
</feature>
<dbReference type="NCBIfam" id="TIGR00125">
    <property type="entry name" value="cyt_tran_rel"/>
    <property type="match status" value="1"/>
</dbReference>
<dbReference type="InterPro" id="IPR003721">
    <property type="entry name" value="Pantoate_ligase"/>
</dbReference>